<proteinExistence type="predicted"/>
<reference evidence="2 3" key="1">
    <citation type="submission" date="2019-08" db="EMBL/GenBank/DDBJ databases">
        <title>Genomes of Subsaximicrobium wynnwilliamsii strains.</title>
        <authorList>
            <person name="Bowman J.P."/>
        </authorList>
    </citation>
    <scope>NUCLEOTIDE SEQUENCE [LARGE SCALE GENOMIC DNA]</scope>
    <source>
        <strain evidence="2 3">2-80-2</strain>
    </source>
</reference>
<evidence type="ECO:0000256" key="1">
    <source>
        <dbReference type="SAM" id="MobiDB-lite"/>
    </source>
</evidence>
<sequence length="175" mass="20396">MDTSLLNNYVLKAMDAYPYDLEETAENLNYALAYDANDPHALYLMGRLQAEQFGDYEKAKSYYAAALANNLYLFKVYEHYILVLLWNEDYEEAEKLIAFAFKVKGLDKGLVYALQGRLLEHQHQLKKALKAHKKAKLHGFDDDFLNSINTEISRIKKKKKSEKAKKSKHQKKRKN</sequence>
<evidence type="ECO:0000313" key="3">
    <source>
        <dbReference type="Proteomes" id="UP000321578"/>
    </source>
</evidence>
<protein>
    <recommendedName>
        <fullName evidence="4">Tetratricopeptide repeat protein</fullName>
    </recommendedName>
</protein>
<evidence type="ECO:0000313" key="2">
    <source>
        <dbReference type="EMBL" id="TXD88387.1"/>
    </source>
</evidence>
<dbReference type="RefSeq" id="WP_147086979.1">
    <property type="nucleotide sequence ID" value="NZ_VORM01000014.1"/>
</dbReference>
<dbReference type="InterPro" id="IPR011990">
    <property type="entry name" value="TPR-like_helical_dom_sf"/>
</dbReference>
<dbReference type="OrthoDB" id="1122255at2"/>
<feature type="region of interest" description="Disordered" evidence="1">
    <location>
        <begin position="155"/>
        <end position="175"/>
    </location>
</feature>
<dbReference type="EMBL" id="VORO01000014">
    <property type="protein sequence ID" value="TXD88387.1"/>
    <property type="molecule type" value="Genomic_DNA"/>
</dbReference>
<name>A0A5C6ZEY0_9FLAO</name>
<gene>
    <name evidence="2" type="ORF">ESY86_12775</name>
</gene>
<evidence type="ECO:0008006" key="4">
    <source>
        <dbReference type="Google" id="ProtNLM"/>
    </source>
</evidence>
<keyword evidence="3" id="KW-1185">Reference proteome</keyword>
<dbReference type="AlphaFoldDB" id="A0A5C6ZEY0"/>
<comment type="caution">
    <text evidence="2">The sequence shown here is derived from an EMBL/GenBank/DDBJ whole genome shotgun (WGS) entry which is preliminary data.</text>
</comment>
<accession>A0A5C6ZEY0</accession>
<organism evidence="2 3">
    <name type="scientific">Subsaximicrobium wynnwilliamsii</name>
    <dbReference type="NCBI Taxonomy" id="291179"/>
    <lineage>
        <taxon>Bacteria</taxon>
        <taxon>Pseudomonadati</taxon>
        <taxon>Bacteroidota</taxon>
        <taxon>Flavobacteriia</taxon>
        <taxon>Flavobacteriales</taxon>
        <taxon>Flavobacteriaceae</taxon>
        <taxon>Subsaximicrobium</taxon>
    </lineage>
</organism>
<dbReference type="SUPFAM" id="SSF81901">
    <property type="entry name" value="HCP-like"/>
    <property type="match status" value="1"/>
</dbReference>
<dbReference type="Proteomes" id="UP000321578">
    <property type="component" value="Unassembled WGS sequence"/>
</dbReference>
<dbReference type="Gene3D" id="1.25.40.10">
    <property type="entry name" value="Tetratricopeptide repeat domain"/>
    <property type="match status" value="1"/>
</dbReference>